<dbReference type="Ensembl" id="ENSMZET00005032793.1">
    <property type="protein sequence ID" value="ENSMZEP00005031760.1"/>
    <property type="gene ID" value="ENSMZEG00005023691.1"/>
</dbReference>
<dbReference type="InterPro" id="IPR003599">
    <property type="entry name" value="Ig_sub"/>
</dbReference>
<keyword evidence="10" id="KW-0393">Immunoglobulin domain</keyword>
<evidence type="ECO:0000256" key="4">
    <source>
        <dbReference type="ARBA" id="ARBA00022729"/>
    </source>
</evidence>
<keyword evidence="8" id="KW-0675">Receptor</keyword>
<evidence type="ECO:0000256" key="1">
    <source>
        <dbReference type="ARBA" id="ARBA00004251"/>
    </source>
</evidence>
<dbReference type="InterPro" id="IPR036179">
    <property type="entry name" value="Ig-like_dom_sf"/>
</dbReference>
<dbReference type="GO" id="GO:0071222">
    <property type="term" value="P:cellular response to lipopolysaccharide"/>
    <property type="evidence" value="ECO:0007669"/>
    <property type="project" value="TreeGrafter"/>
</dbReference>
<evidence type="ECO:0000256" key="8">
    <source>
        <dbReference type="ARBA" id="ARBA00023170"/>
    </source>
</evidence>
<keyword evidence="5" id="KW-1133">Transmembrane helix</keyword>
<keyword evidence="6" id="KW-0472">Membrane</keyword>
<protein>
    <recommendedName>
        <fullName evidence="11">Ig-like domain-containing protein</fullName>
    </recommendedName>
</protein>
<dbReference type="GO" id="GO:0006955">
    <property type="term" value="P:immune response"/>
    <property type="evidence" value="ECO:0007669"/>
    <property type="project" value="TreeGrafter"/>
</dbReference>
<organism evidence="12 13">
    <name type="scientific">Maylandia zebra</name>
    <name type="common">zebra mbuna</name>
    <dbReference type="NCBI Taxonomy" id="106582"/>
    <lineage>
        <taxon>Eukaryota</taxon>
        <taxon>Metazoa</taxon>
        <taxon>Chordata</taxon>
        <taxon>Craniata</taxon>
        <taxon>Vertebrata</taxon>
        <taxon>Euteleostomi</taxon>
        <taxon>Actinopterygii</taxon>
        <taxon>Neopterygii</taxon>
        <taxon>Teleostei</taxon>
        <taxon>Neoteleostei</taxon>
        <taxon>Acanthomorphata</taxon>
        <taxon>Ovalentaria</taxon>
        <taxon>Cichlomorphae</taxon>
        <taxon>Cichliformes</taxon>
        <taxon>Cichlidae</taxon>
        <taxon>African cichlids</taxon>
        <taxon>Pseudocrenilabrinae</taxon>
        <taxon>Haplochromini</taxon>
        <taxon>Maylandia</taxon>
        <taxon>Maylandia zebra complex</taxon>
    </lineage>
</organism>
<dbReference type="Proteomes" id="UP000265160">
    <property type="component" value="Unplaced"/>
</dbReference>
<evidence type="ECO:0000256" key="3">
    <source>
        <dbReference type="ARBA" id="ARBA00022692"/>
    </source>
</evidence>
<comment type="subcellular location">
    <subcellularLocation>
        <location evidence="1">Cell membrane</location>
        <topology evidence="1">Single-pass type I membrane protein</topology>
    </subcellularLocation>
</comment>
<dbReference type="InterPro" id="IPR013783">
    <property type="entry name" value="Ig-like_fold"/>
</dbReference>
<keyword evidence="3" id="KW-0812">Transmembrane</keyword>
<dbReference type="GO" id="GO:0031295">
    <property type="term" value="P:T cell costimulation"/>
    <property type="evidence" value="ECO:0007669"/>
    <property type="project" value="TreeGrafter"/>
</dbReference>
<keyword evidence="2" id="KW-1003">Cell membrane</keyword>
<dbReference type="GO" id="GO:0042130">
    <property type="term" value="P:negative regulation of T cell proliferation"/>
    <property type="evidence" value="ECO:0007669"/>
    <property type="project" value="TreeGrafter"/>
</dbReference>
<feature type="domain" description="Ig-like" evidence="11">
    <location>
        <begin position="10"/>
        <end position="131"/>
    </location>
</feature>
<keyword evidence="7" id="KW-1015">Disulfide bond</keyword>
<dbReference type="GO" id="GO:0042102">
    <property type="term" value="P:positive regulation of T cell proliferation"/>
    <property type="evidence" value="ECO:0007669"/>
    <property type="project" value="TreeGrafter"/>
</dbReference>
<dbReference type="Pfam" id="PF07686">
    <property type="entry name" value="V-set"/>
    <property type="match status" value="1"/>
</dbReference>
<evidence type="ECO:0000313" key="13">
    <source>
        <dbReference type="Proteomes" id="UP000265160"/>
    </source>
</evidence>
<evidence type="ECO:0000256" key="10">
    <source>
        <dbReference type="ARBA" id="ARBA00023319"/>
    </source>
</evidence>
<proteinExistence type="predicted"/>
<keyword evidence="13" id="KW-1185">Reference proteome</keyword>
<accession>A0A3P9DAN4</accession>
<reference evidence="12" key="1">
    <citation type="submission" date="2025-08" db="UniProtKB">
        <authorList>
            <consortium name="Ensembl"/>
        </authorList>
    </citation>
    <scope>IDENTIFICATION</scope>
</reference>
<sequence length="170" mass="19028">MQRLTVSYNERLLSLTHYVHLLSAHQKNITAESGQNVMLPCRAPNNSSSIIVVKWSRADMGYEYVLLYRDEQFDPEEQHPSFKNRVDLKDRQMKDGDVSLILKDVTINDAGIYECQVFMRGANMRKRANMGGDPISIINLSVVDPPGLKTCGAQGCGGVSHVWSLQTGTQ</sequence>
<dbReference type="GO" id="GO:0007166">
    <property type="term" value="P:cell surface receptor signaling pathway"/>
    <property type="evidence" value="ECO:0007669"/>
    <property type="project" value="TreeGrafter"/>
</dbReference>
<reference evidence="12" key="2">
    <citation type="submission" date="2025-09" db="UniProtKB">
        <authorList>
            <consortium name="Ensembl"/>
        </authorList>
    </citation>
    <scope>IDENTIFICATION</scope>
</reference>
<dbReference type="GO" id="GO:0009897">
    <property type="term" value="C:external side of plasma membrane"/>
    <property type="evidence" value="ECO:0007669"/>
    <property type="project" value="TreeGrafter"/>
</dbReference>
<evidence type="ECO:0000256" key="7">
    <source>
        <dbReference type="ARBA" id="ARBA00023157"/>
    </source>
</evidence>
<evidence type="ECO:0000256" key="5">
    <source>
        <dbReference type="ARBA" id="ARBA00022989"/>
    </source>
</evidence>
<keyword evidence="4" id="KW-0732">Signal</keyword>
<dbReference type="PANTHER" id="PTHR25466">
    <property type="entry name" value="T-LYMPHOCYTE ACTIVATION ANTIGEN"/>
    <property type="match status" value="1"/>
</dbReference>
<dbReference type="InterPro" id="IPR007110">
    <property type="entry name" value="Ig-like_dom"/>
</dbReference>
<evidence type="ECO:0000256" key="6">
    <source>
        <dbReference type="ARBA" id="ARBA00023136"/>
    </source>
</evidence>
<evidence type="ECO:0000256" key="2">
    <source>
        <dbReference type="ARBA" id="ARBA00022475"/>
    </source>
</evidence>
<dbReference type="SMART" id="SM00406">
    <property type="entry name" value="IGv"/>
    <property type="match status" value="1"/>
</dbReference>
<dbReference type="AlphaFoldDB" id="A0A3P9DAN4"/>
<evidence type="ECO:0000259" key="11">
    <source>
        <dbReference type="PROSITE" id="PS50835"/>
    </source>
</evidence>
<evidence type="ECO:0000256" key="9">
    <source>
        <dbReference type="ARBA" id="ARBA00023180"/>
    </source>
</evidence>
<dbReference type="PROSITE" id="PS50835">
    <property type="entry name" value="IG_LIKE"/>
    <property type="match status" value="1"/>
</dbReference>
<keyword evidence="9" id="KW-0325">Glycoprotein</keyword>
<dbReference type="FunFam" id="2.60.40.10:FF:000142">
    <property type="entry name" value="V-set domain-containing T-cell activation inhibitor 1"/>
    <property type="match status" value="1"/>
</dbReference>
<dbReference type="GeneTree" id="ENSGT01150000287038"/>
<evidence type="ECO:0000313" key="12">
    <source>
        <dbReference type="Ensembl" id="ENSMZEP00005031760.1"/>
    </source>
</evidence>
<dbReference type="SMART" id="SM00409">
    <property type="entry name" value="IG"/>
    <property type="match status" value="1"/>
</dbReference>
<dbReference type="Gene3D" id="2.60.40.10">
    <property type="entry name" value="Immunoglobulins"/>
    <property type="match status" value="1"/>
</dbReference>
<dbReference type="PANTHER" id="PTHR25466:SF9">
    <property type="entry name" value="FIBRONECTIN TYPE-III DOMAIN-CONTAINING PROTEIN"/>
    <property type="match status" value="1"/>
</dbReference>
<dbReference type="InterPro" id="IPR013106">
    <property type="entry name" value="Ig_V-set"/>
</dbReference>
<name>A0A3P9DAN4_9CICH</name>
<dbReference type="InterPro" id="IPR051713">
    <property type="entry name" value="T-cell_Activation_Regulation"/>
</dbReference>
<dbReference type="SUPFAM" id="SSF48726">
    <property type="entry name" value="Immunoglobulin"/>
    <property type="match status" value="1"/>
</dbReference>